<comment type="similarity">
    <text evidence="3">Belongs to the ANP32 family.</text>
</comment>
<sequence length="515" mass="56502">MDPELRQQLRVEDPMEEPELNLDGLPIHSIQVLLEPPTEAPLLEGEEDEEDSFYSPLDHFRNLVKLSMSSSQCASLEGFPPLPLLRSLHLADNNLSSGFEALAEADLQSLVLLDLSANNIAEAAALAPLDALENLQHLMLEGNPVSETQGYREAIFEVLPQLISLDSLDRDGTKLDVDEDALSSGDEGAHFPGNNVNDEEDYENDEADAELEDEDDEIDEEGRRPTSSSHYQGHSAGGAGDESEDIGSQDEEDDEEEYEAEGRRGHESDEDEESDVESGSERPMMGGKTAGGYDQGDEDEDLEEDEEEEDEDEEDEDVAQYQQQHTPATTAATPQQLLQQHQQQQQAQRIASGSEDEDDDEEEEEEEEENDEDEEEEEEEEEEAPGLAYLLADDIPDENDDEFEPEPEPEEESDMESSDEDEYGSNKASASASSSTAVAVESSSNNTNGHSTTKRPRSPGAEDDDLTGGFDHGQVESGGGFDVDGEDANGFGMASFDGPATFDDDSVHESKRPRT</sequence>
<name>A0A9P5VDA2_9FUNG</name>
<dbReference type="AlphaFoldDB" id="A0A9P5VDA2"/>
<dbReference type="OrthoDB" id="433501at2759"/>
<feature type="compositionally biased region" description="Acidic residues" evidence="4">
    <location>
        <begin position="295"/>
        <end position="318"/>
    </location>
</feature>
<comment type="caution">
    <text evidence="5">The sequence shown here is derived from an EMBL/GenBank/DDBJ whole genome shotgun (WGS) entry which is preliminary data.</text>
</comment>
<feature type="compositionally biased region" description="Acidic residues" evidence="4">
    <location>
        <begin position="197"/>
        <end position="220"/>
    </location>
</feature>
<gene>
    <name evidence="5" type="ORF">BG015_003718</name>
</gene>
<feature type="compositionally biased region" description="Acidic residues" evidence="4">
    <location>
        <begin position="354"/>
        <end position="384"/>
    </location>
</feature>
<feature type="compositionally biased region" description="Acidic residues" evidence="4">
    <location>
        <begin position="268"/>
        <end position="278"/>
    </location>
</feature>
<feature type="compositionally biased region" description="Basic and acidic residues" evidence="4">
    <location>
        <begin position="505"/>
        <end position="515"/>
    </location>
</feature>
<evidence type="ECO:0000256" key="1">
    <source>
        <dbReference type="ARBA" id="ARBA00022614"/>
    </source>
</evidence>
<evidence type="ECO:0000256" key="4">
    <source>
        <dbReference type="SAM" id="MobiDB-lite"/>
    </source>
</evidence>
<organism evidence="5 6">
    <name type="scientific">Linnemannia schmuckeri</name>
    <dbReference type="NCBI Taxonomy" id="64567"/>
    <lineage>
        <taxon>Eukaryota</taxon>
        <taxon>Fungi</taxon>
        <taxon>Fungi incertae sedis</taxon>
        <taxon>Mucoromycota</taxon>
        <taxon>Mortierellomycotina</taxon>
        <taxon>Mortierellomycetes</taxon>
        <taxon>Mortierellales</taxon>
        <taxon>Mortierellaceae</taxon>
        <taxon>Linnemannia</taxon>
    </lineage>
</organism>
<dbReference type="GO" id="GO:0042393">
    <property type="term" value="F:histone binding"/>
    <property type="evidence" value="ECO:0007669"/>
    <property type="project" value="TreeGrafter"/>
</dbReference>
<dbReference type="EMBL" id="JAAAUQ010000184">
    <property type="protein sequence ID" value="KAF9153287.1"/>
    <property type="molecule type" value="Genomic_DNA"/>
</dbReference>
<dbReference type="SUPFAM" id="SSF52058">
    <property type="entry name" value="L domain-like"/>
    <property type="match status" value="1"/>
</dbReference>
<protein>
    <submittedName>
        <fullName evidence="5">Uncharacterized protein</fullName>
    </submittedName>
</protein>
<dbReference type="Gene3D" id="3.80.10.10">
    <property type="entry name" value="Ribonuclease Inhibitor"/>
    <property type="match status" value="1"/>
</dbReference>
<evidence type="ECO:0000256" key="2">
    <source>
        <dbReference type="ARBA" id="ARBA00022737"/>
    </source>
</evidence>
<dbReference type="InterPro" id="IPR032675">
    <property type="entry name" value="LRR_dom_sf"/>
</dbReference>
<dbReference type="PANTHER" id="PTHR11375:SF0">
    <property type="entry name" value="ACIDIC LEUCINE-RICH NUCLEAR PHOSPHOPROTEIN 32 FAMILY MEMBER A"/>
    <property type="match status" value="1"/>
</dbReference>
<keyword evidence="6" id="KW-1185">Reference proteome</keyword>
<keyword evidence="1" id="KW-0433">Leucine-rich repeat</keyword>
<dbReference type="InterPro" id="IPR045081">
    <property type="entry name" value="AN32"/>
</dbReference>
<feature type="region of interest" description="Disordered" evidence="4">
    <location>
        <begin position="1"/>
        <end position="21"/>
    </location>
</feature>
<dbReference type="Proteomes" id="UP000748756">
    <property type="component" value="Unassembled WGS sequence"/>
</dbReference>
<feature type="region of interest" description="Disordered" evidence="4">
    <location>
        <begin position="177"/>
        <end position="515"/>
    </location>
</feature>
<feature type="compositionally biased region" description="Low complexity" evidence="4">
    <location>
        <begin position="428"/>
        <end position="451"/>
    </location>
</feature>
<accession>A0A9P5VDA2</accession>
<feature type="compositionally biased region" description="Basic and acidic residues" evidence="4">
    <location>
        <begin position="1"/>
        <end position="13"/>
    </location>
</feature>
<keyword evidence="2" id="KW-0677">Repeat</keyword>
<proteinExistence type="inferred from homology"/>
<feature type="compositionally biased region" description="Low complexity" evidence="4">
    <location>
        <begin position="322"/>
        <end position="348"/>
    </location>
</feature>
<reference evidence="5" key="1">
    <citation type="journal article" date="2020" name="Fungal Divers.">
        <title>Resolving the Mortierellaceae phylogeny through synthesis of multi-gene phylogenetics and phylogenomics.</title>
        <authorList>
            <person name="Vandepol N."/>
            <person name="Liber J."/>
            <person name="Desiro A."/>
            <person name="Na H."/>
            <person name="Kennedy M."/>
            <person name="Barry K."/>
            <person name="Grigoriev I.V."/>
            <person name="Miller A.N."/>
            <person name="O'Donnell K."/>
            <person name="Stajich J.E."/>
            <person name="Bonito G."/>
        </authorList>
    </citation>
    <scope>NUCLEOTIDE SEQUENCE</scope>
    <source>
        <strain evidence="5">NRRL 6426</strain>
    </source>
</reference>
<evidence type="ECO:0000313" key="5">
    <source>
        <dbReference type="EMBL" id="KAF9153287.1"/>
    </source>
</evidence>
<evidence type="ECO:0000313" key="6">
    <source>
        <dbReference type="Proteomes" id="UP000748756"/>
    </source>
</evidence>
<dbReference type="GO" id="GO:0005634">
    <property type="term" value="C:nucleus"/>
    <property type="evidence" value="ECO:0007669"/>
    <property type="project" value="TreeGrafter"/>
</dbReference>
<dbReference type="Pfam" id="PF14580">
    <property type="entry name" value="LRR_9"/>
    <property type="match status" value="1"/>
</dbReference>
<evidence type="ECO:0000256" key="3">
    <source>
        <dbReference type="ARBA" id="ARBA00025777"/>
    </source>
</evidence>
<dbReference type="PANTHER" id="PTHR11375">
    <property type="entry name" value="ACIDIC LEUCINE-RICH NUCLEAR PHOSPHOPROTEIN 32"/>
    <property type="match status" value="1"/>
</dbReference>
<feature type="compositionally biased region" description="Acidic residues" evidence="4">
    <location>
        <begin position="241"/>
        <end position="259"/>
    </location>
</feature>
<feature type="compositionally biased region" description="Acidic residues" evidence="4">
    <location>
        <begin position="394"/>
        <end position="423"/>
    </location>
</feature>